<organism evidence="4 5">
    <name type="scientific">Thalassobacillus hwangdonensis</name>
    <dbReference type="NCBI Taxonomy" id="546108"/>
    <lineage>
        <taxon>Bacteria</taxon>
        <taxon>Bacillati</taxon>
        <taxon>Bacillota</taxon>
        <taxon>Bacilli</taxon>
        <taxon>Bacillales</taxon>
        <taxon>Bacillaceae</taxon>
        <taxon>Thalassobacillus</taxon>
    </lineage>
</organism>
<reference evidence="5" key="1">
    <citation type="journal article" date="2019" name="Int. J. Syst. Evol. Microbiol.">
        <title>The Global Catalogue of Microorganisms (GCM) 10K type strain sequencing project: providing services to taxonomists for standard genome sequencing and annotation.</title>
        <authorList>
            <consortium name="The Broad Institute Genomics Platform"/>
            <consortium name="The Broad Institute Genome Sequencing Center for Infectious Disease"/>
            <person name="Wu L."/>
            <person name="Ma J."/>
        </authorList>
    </citation>
    <scope>NUCLEOTIDE SEQUENCE [LARGE SCALE GENOMIC DNA]</scope>
    <source>
        <strain evidence="5">CCUG 56607</strain>
    </source>
</reference>
<evidence type="ECO:0000259" key="3">
    <source>
        <dbReference type="PROSITE" id="PS51186"/>
    </source>
</evidence>
<feature type="domain" description="N-acetyltransferase" evidence="3">
    <location>
        <begin position="1"/>
        <end position="167"/>
    </location>
</feature>
<dbReference type="InterPro" id="IPR050832">
    <property type="entry name" value="Bact_Acetyltransf"/>
</dbReference>
<dbReference type="EC" id="2.3.-.-" evidence="4"/>
<dbReference type="CDD" id="cd04301">
    <property type="entry name" value="NAT_SF"/>
    <property type="match status" value="1"/>
</dbReference>
<proteinExistence type="predicted"/>
<protein>
    <submittedName>
        <fullName evidence="4">GNAT family N-acetyltransferase</fullName>
        <ecNumber evidence="4">2.3.-.-</ecNumber>
    </submittedName>
</protein>
<dbReference type="Proteomes" id="UP001596990">
    <property type="component" value="Unassembled WGS sequence"/>
</dbReference>
<dbReference type="InterPro" id="IPR000182">
    <property type="entry name" value="GNAT_dom"/>
</dbReference>
<dbReference type="EMBL" id="JBHTKL010000001">
    <property type="protein sequence ID" value="MFD1017702.1"/>
    <property type="molecule type" value="Genomic_DNA"/>
</dbReference>
<dbReference type="PANTHER" id="PTHR43877">
    <property type="entry name" value="AMINOALKYLPHOSPHONATE N-ACETYLTRANSFERASE-RELATED-RELATED"/>
    <property type="match status" value="1"/>
</dbReference>
<dbReference type="RefSeq" id="WP_386055649.1">
    <property type="nucleotide sequence ID" value="NZ_JBHTKL010000001.1"/>
</dbReference>
<dbReference type="Gene3D" id="3.40.630.30">
    <property type="match status" value="1"/>
</dbReference>
<accession>A0ABW3KVX3</accession>
<dbReference type="GO" id="GO:0016746">
    <property type="term" value="F:acyltransferase activity"/>
    <property type="evidence" value="ECO:0007669"/>
    <property type="project" value="UniProtKB-KW"/>
</dbReference>
<evidence type="ECO:0000313" key="4">
    <source>
        <dbReference type="EMBL" id="MFD1017702.1"/>
    </source>
</evidence>
<keyword evidence="1 4" id="KW-0808">Transferase</keyword>
<evidence type="ECO:0000313" key="5">
    <source>
        <dbReference type="Proteomes" id="UP001596990"/>
    </source>
</evidence>
<dbReference type="InterPro" id="IPR016181">
    <property type="entry name" value="Acyl_CoA_acyltransferase"/>
</dbReference>
<comment type="caution">
    <text evidence="4">The sequence shown here is derived from an EMBL/GenBank/DDBJ whole genome shotgun (WGS) entry which is preliminary data.</text>
</comment>
<sequence>MKIRLLSPDDAEAYWELRLEALLKAPEAFITTYEEALNRMEPIQSVKERISQSGVYTFGAFKGDHMIGTVTMQQQSHPKFQHKADILAMYVSPDYRGKRLGAELLNACRKHAVKVSIEQLQLSVLTTNTPALRLYQNSGYDIYGTEKQAIKVGETYFDEYHMVLFVNEVKHEA</sequence>
<keyword evidence="2 4" id="KW-0012">Acyltransferase</keyword>
<dbReference type="PANTHER" id="PTHR43877:SF2">
    <property type="entry name" value="AMINOALKYLPHOSPHONATE N-ACETYLTRANSFERASE-RELATED"/>
    <property type="match status" value="1"/>
</dbReference>
<keyword evidence="5" id="KW-1185">Reference proteome</keyword>
<evidence type="ECO:0000256" key="2">
    <source>
        <dbReference type="ARBA" id="ARBA00023315"/>
    </source>
</evidence>
<name>A0ABW3KVX3_9BACI</name>
<evidence type="ECO:0000256" key="1">
    <source>
        <dbReference type="ARBA" id="ARBA00022679"/>
    </source>
</evidence>
<dbReference type="PROSITE" id="PS51186">
    <property type="entry name" value="GNAT"/>
    <property type="match status" value="1"/>
</dbReference>
<dbReference type="SUPFAM" id="SSF55729">
    <property type="entry name" value="Acyl-CoA N-acyltransferases (Nat)"/>
    <property type="match status" value="1"/>
</dbReference>
<gene>
    <name evidence="4" type="ORF">ACFQ2J_00710</name>
</gene>
<dbReference type="Pfam" id="PF13420">
    <property type="entry name" value="Acetyltransf_4"/>
    <property type="match status" value="1"/>
</dbReference>